<evidence type="ECO:0000313" key="2">
    <source>
        <dbReference type="Proteomes" id="UP000827976"/>
    </source>
</evidence>
<sequence>MSTECCSWDGVHCSPATKHVNRLHLYSYGYTVNISLFLPFGELRSLTLLDNHFDNCIPSDCFESLAKLNNLEYLDLSGNNFDSKALSSLAALSSLKALSLRYFWVGTESFINGMCIYGLVCINLAINGDISSACQAWSNMSRLLENLNLAWNSLNERIIPCLIKVSSLKILDLSENKIGGNFSLKEICKLNNLVELNLYGNKLNGVSPLMVDWTSLKRLYINSNELNGTSLEGNNCLILQRLCKIKNLEELDVSYNDIKGNIPMCFGHLSSLRYIDISYNQFGTHFPSSVIKNLTMLKYVYFSDNNFEDILFIDLFFNNTDLKTLDLSNNYKLEIKTQHLGMVPSFQLNEIILSNCILNKPSSFPTFLSNQYMIDHIDLSSVNLKGTIPLWLFENKTKLSSLNLRNNLLNGQLIFPSQKSNITYLAMSHNSLKGDIPSSFGNLNQLIFLDLSFNNLTGPFPSCMRNLSYLRAINLRENKLEGNLTYEFCHSSNIEYLDLSKYNFSDWVSSCINKSNLEYLNINGNSLTGPFPSAILGNSLVALDIGNNNFVGNIPNKIWASLKNLEIISLKGNYFEGVLSREICKVKYLRVLDLSQNKLHGNIPSCLHYMGSKESSRLRGDFFIGFAHSEKRDGLYNLHSFTYEFEYIEFSTKGRSDSYQGTS</sequence>
<comment type="caution">
    <text evidence="1">The sequence shown here is derived from an EMBL/GenBank/DDBJ whole genome shotgun (WGS) entry which is preliminary data.</text>
</comment>
<proteinExistence type="predicted"/>
<dbReference type="EMBL" id="CM037013">
    <property type="protein sequence ID" value="KAH7688437.1"/>
    <property type="molecule type" value="Genomic_DNA"/>
</dbReference>
<keyword evidence="1" id="KW-0808">Transferase</keyword>
<keyword evidence="1" id="KW-0723">Serine/threonine-protein kinase</keyword>
<name>A0ACB7WKF9_DIOAL</name>
<keyword evidence="1" id="KW-0418">Kinase</keyword>
<gene>
    <name evidence="1" type="ORF">IHE45_03G033700</name>
</gene>
<reference evidence="2" key="1">
    <citation type="journal article" date="2022" name="Nat. Commun.">
        <title>Chromosome evolution and the genetic basis of agronomically important traits in greater yam.</title>
        <authorList>
            <person name="Bredeson J.V."/>
            <person name="Lyons J.B."/>
            <person name="Oniyinde I.O."/>
            <person name="Okereke N.R."/>
            <person name="Kolade O."/>
            <person name="Nnabue I."/>
            <person name="Nwadili C.O."/>
            <person name="Hribova E."/>
            <person name="Parker M."/>
            <person name="Nwogha J."/>
            <person name="Shu S."/>
            <person name="Carlson J."/>
            <person name="Kariba R."/>
            <person name="Muthemba S."/>
            <person name="Knop K."/>
            <person name="Barton G.J."/>
            <person name="Sherwood A.V."/>
            <person name="Lopez-Montes A."/>
            <person name="Asiedu R."/>
            <person name="Jamnadass R."/>
            <person name="Muchugi A."/>
            <person name="Goodstein D."/>
            <person name="Egesi C.N."/>
            <person name="Featherston J."/>
            <person name="Asfaw A."/>
            <person name="Simpson G.G."/>
            <person name="Dolezel J."/>
            <person name="Hendre P.S."/>
            <person name="Van Deynze A."/>
            <person name="Kumar P.L."/>
            <person name="Obidiegwu J.E."/>
            <person name="Bhattacharjee R."/>
            <person name="Rokhsar D.S."/>
        </authorList>
    </citation>
    <scope>NUCLEOTIDE SEQUENCE [LARGE SCALE GENOMIC DNA]</scope>
    <source>
        <strain evidence="2">cv. TDa95/00328</strain>
    </source>
</reference>
<keyword evidence="2" id="KW-1185">Reference proteome</keyword>
<evidence type="ECO:0000313" key="1">
    <source>
        <dbReference type="EMBL" id="KAH7688437.1"/>
    </source>
</evidence>
<accession>A0ACB7WKF9</accession>
<protein>
    <submittedName>
        <fullName evidence="1">Non-specific serine/threonine protein kinase protein</fullName>
        <ecNumber evidence="1">2.7.11.1</ecNumber>
    </submittedName>
</protein>
<dbReference type="Proteomes" id="UP000827976">
    <property type="component" value="Chromosome 3"/>
</dbReference>
<organism evidence="1 2">
    <name type="scientific">Dioscorea alata</name>
    <name type="common">Purple yam</name>
    <dbReference type="NCBI Taxonomy" id="55571"/>
    <lineage>
        <taxon>Eukaryota</taxon>
        <taxon>Viridiplantae</taxon>
        <taxon>Streptophyta</taxon>
        <taxon>Embryophyta</taxon>
        <taxon>Tracheophyta</taxon>
        <taxon>Spermatophyta</taxon>
        <taxon>Magnoliopsida</taxon>
        <taxon>Liliopsida</taxon>
        <taxon>Dioscoreales</taxon>
        <taxon>Dioscoreaceae</taxon>
        <taxon>Dioscorea</taxon>
    </lineage>
</organism>
<dbReference type="EC" id="2.7.11.1" evidence="1"/>